<dbReference type="Proteomes" id="UP000219327">
    <property type="component" value="Unassembled WGS sequence"/>
</dbReference>
<name>A0A2A5WVL2_9GAMM</name>
<dbReference type="Pfam" id="PF13561">
    <property type="entry name" value="adh_short_C2"/>
    <property type="match status" value="1"/>
</dbReference>
<dbReference type="GO" id="GO:0005737">
    <property type="term" value="C:cytoplasm"/>
    <property type="evidence" value="ECO:0007669"/>
    <property type="project" value="TreeGrafter"/>
</dbReference>
<gene>
    <name evidence="1" type="ORF">CNE99_03555</name>
</gene>
<dbReference type="PANTHER" id="PTHR43544">
    <property type="entry name" value="SHORT-CHAIN DEHYDROGENASE/REDUCTASE"/>
    <property type="match status" value="1"/>
</dbReference>
<reference evidence="1 2" key="1">
    <citation type="submission" date="2017-08" db="EMBL/GenBank/DDBJ databases">
        <title>Fine stratification of microbial communities through a metagenomic profile of the photic zone.</title>
        <authorList>
            <person name="Haro-Moreno J.M."/>
            <person name="Lopez-Perez M."/>
            <person name="De La Torre J."/>
            <person name="Picazo A."/>
            <person name="Camacho A."/>
            <person name="Rodriguez-Valera F."/>
        </authorList>
    </citation>
    <scope>NUCLEOTIDE SEQUENCE [LARGE SCALE GENOMIC DNA]</scope>
    <source>
        <strain evidence="1">MED-G24</strain>
    </source>
</reference>
<sequence>MSVFKPARPGNPTHDDDQCDQLYAQAQHKEDFIAQVEGLVARFDRLDGVVNRVGLLHDDAQQPEKAVARIASNALMRSMEINLLPTLLLAKHTRRILRKSSNWLFAAVSAKVGSIEDNRLGGWYAYRASKAAFSMALKTLAIEWQRALPDCTVAALHPGTFDSPLSRPFAGKKNNLLSAVESANHLKTILDKLSPGQSGRFWAWNGEELPW</sequence>
<dbReference type="SUPFAM" id="SSF51735">
    <property type="entry name" value="NAD(P)-binding Rossmann-fold domains"/>
    <property type="match status" value="1"/>
</dbReference>
<evidence type="ECO:0000313" key="2">
    <source>
        <dbReference type="Proteomes" id="UP000219327"/>
    </source>
</evidence>
<dbReference type="GO" id="GO:0016491">
    <property type="term" value="F:oxidoreductase activity"/>
    <property type="evidence" value="ECO:0007669"/>
    <property type="project" value="TreeGrafter"/>
</dbReference>
<dbReference type="EMBL" id="NTKD01000011">
    <property type="protein sequence ID" value="PDH40532.1"/>
    <property type="molecule type" value="Genomic_DNA"/>
</dbReference>
<organism evidence="1 2">
    <name type="scientific">OM182 bacterium MED-G24</name>
    <dbReference type="NCBI Taxonomy" id="1986255"/>
    <lineage>
        <taxon>Bacteria</taxon>
        <taxon>Pseudomonadati</taxon>
        <taxon>Pseudomonadota</taxon>
        <taxon>Gammaproteobacteria</taxon>
        <taxon>OMG group</taxon>
        <taxon>OM182 clade</taxon>
    </lineage>
</organism>
<dbReference type="InterPro" id="IPR051468">
    <property type="entry name" value="Fungal_SecMetab_SDRs"/>
</dbReference>
<dbReference type="InterPro" id="IPR002347">
    <property type="entry name" value="SDR_fam"/>
</dbReference>
<protein>
    <submittedName>
        <fullName evidence="1">Short chain dehydrogenase</fullName>
    </submittedName>
</protein>
<proteinExistence type="predicted"/>
<dbReference type="Gene3D" id="3.40.50.720">
    <property type="entry name" value="NAD(P)-binding Rossmann-like Domain"/>
    <property type="match status" value="1"/>
</dbReference>
<accession>A0A2A5WVL2</accession>
<dbReference type="PANTHER" id="PTHR43544:SF12">
    <property type="entry name" value="NAD(P)-BINDING ROSSMANN-FOLD SUPERFAMILY PROTEIN"/>
    <property type="match status" value="1"/>
</dbReference>
<comment type="caution">
    <text evidence="1">The sequence shown here is derived from an EMBL/GenBank/DDBJ whole genome shotgun (WGS) entry which is preliminary data.</text>
</comment>
<dbReference type="InterPro" id="IPR036291">
    <property type="entry name" value="NAD(P)-bd_dom_sf"/>
</dbReference>
<dbReference type="AlphaFoldDB" id="A0A2A5WVL2"/>
<evidence type="ECO:0000313" key="1">
    <source>
        <dbReference type="EMBL" id="PDH40532.1"/>
    </source>
</evidence>